<dbReference type="GO" id="GO:0004141">
    <property type="term" value="F:dethiobiotin synthase activity"/>
    <property type="evidence" value="ECO:0007669"/>
    <property type="project" value="InterPro"/>
</dbReference>
<dbReference type="GO" id="GO:0030170">
    <property type="term" value="F:pyridoxal phosphate binding"/>
    <property type="evidence" value="ECO:0007669"/>
    <property type="project" value="InterPro"/>
</dbReference>
<dbReference type="GO" id="GO:0000287">
    <property type="term" value="F:magnesium ion binding"/>
    <property type="evidence" value="ECO:0007669"/>
    <property type="project" value="InterPro"/>
</dbReference>
<dbReference type="InterPro" id="IPR027417">
    <property type="entry name" value="P-loop_NTPase"/>
</dbReference>
<reference evidence="4" key="2">
    <citation type="submission" date="2020-11" db="EMBL/GenBank/DDBJ databases">
        <authorList>
            <consortium name="DOE Joint Genome Institute"/>
            <person name="Kuo A."/>
            <person name="Miyauchi S."/>
            <person name="Kiss E."/>
            <person name="Drula E."/>
            <person name="Kohler A."/>
            <person name="Sanchez-Garcia M."/>
            <person name="Andreopoulos B."/>
            <person name="Barry K.W."/>
            <person name="Bonito G."/>
            <person name="Buee M."/>
            <person name="Carver A."/>
            <person name="Chen C."/>
            <person name="Cichocki N."/>
            <person name="Clum A."/>
            <person name="Culley D."/>
            <person name="Crous P.W."/>
            <person name="Fauchery L."/>
            <person name="Girlanda M."/>
            <person name="Hayes R."/>
            <person name="Keri Z."/>
            <person name="Labutti K."/>
            <person name="Lipzen A."/>
            <person name="Lombard V."/>
            <person name="Magnuson J."/>
            <person name="Maillard F."/>
            <person name="Morin E."/>
            <person name="Murat C."/>
            <person name="Nolan M."/>
            <person name="Ohm R."/>
            <person name="Pangilinan J."/>
            <person name="Pereira M."/>
            <person name="Perotto S."/>
            <person name="Peter M."/>
            <person name="Riley R."/>
            <person name="Sitrit Y."/>
            <person name="Stielow B."/>
            <person name="Szollosi G."/>
            <person name="Zifcakova L."/>
            <person name="Stursova M."/>
            <person name="Spatafora J.W."/>
            <person name="Tedersoo L."/>
            <person name="Vaario L.-M."/>
            <person name="Yamada A."/>
            <person name="Yan M."/>
            <person name="Wang P."/>
            <person name="Xu J."/>
            <person name="Bruns T."/>
            <person name="Baldrian P."/>
            <person name="Vilgalys R."/>
            <person name="Henrissat B."/>
            <person name="Grigoriev I.V."/>
            <person name="Hibbett D."/>
            <person name="Nagy L.G."/>
            <person name="Martin F.M."/>
        </authorList>
    </citation>
    <scope>NUCLEOTIDE SEQUENCE</scope>
    <source>
        <strain evidence="4">UH-Tt-Lm1</strain>
    </source>
</reference>
<name>A0A9P6HMS2_9AGAM</name>
<dbReference type="InterPro" id="IPR005814">
    <property type="entry name" value="Aminotrans_3"/>
</dbReference>
<dbReference type="PANTHER" id="PTHR42684:SF3">
    <property type="entry name" value="ADENOSYLMETHIONINE-8-AMINO-7-OXONONANOATE AMINOTRANSFERASE"/>
    <property type="match status" value="1"/>
</dbReference>
<dbReference type="SUPFAM" id="SSF53383">
    <property type="entry name" value="PLP-dependent transferases"/>
    <property type="match status" value="1"/>
</dbReference>
<dbReference type="PROSITE" id="PS00600">
    <property type="entry name" value="AA_TRANSFER_CLASS_3"/>
    <property type="match status" value="1"/>
</dbReference>
<dbReference type="OrthoDB" id="425114at2759"/>
<dbReference type="InterPro" id="IPR049704">
    <property type="entry name" value="Aminotrans_3_PPA_site"/>
</dbReference>
<comment type="caution">
    <text evidence="4">The sequence shown here is derived from an EMBL/GenBank/DDBJ whole genome shotgun (WGS) entry which is preliminary data.</text>
</comment>
<dbReference type="CDD" id="cd03109">
    <property type="entry name" value="DTBS"/>
    <property type="match status" value="1"/>
</dbReference>
<dbReference type="Proteomes" id="UP000736335">
    <property type="component" value="Unassembled WGS sequence"/>
</dbReference>
<dbReference type="InterPro" id="IPR015421">
    <property type="entry name" value="PyrdxlP-dep_Trfase_major"/>
</dbReference>
<comment type="subcellular location">
    <subcellularLocation>
        <location evidence="1">Mitochondrion</location>
    </subcellularLocation>
</comment>
<reference evidence="4" key="1">
    <citation type="journal article" date="2020" name="Nat. Commun.">
        <title>Large-scale genome sequencing of mycorrhizal fungi provides insights into the early evolution of symbiotic traits.</title>
        <authorList>
            <person name="Miyauchi S."/>
            <person name="Kiss E."/>
            <person name="Kuo A."/>
            <person name="Drula E."/>
            <person name="Kohler A."/>
            <person name="Sanchez-Garcia M."/>
            <person name="Morin E."/>
            <person name="Andreopoulos B."/>
            <person name="Barry K.W."/>
            <person name="Bonito G."/>
            <person name="Buee M."/>
            <person name="Carver A."/>
            <person name="Chen C."/>
            <person name="Cichocki N."/>
            <person name="Clum A."/>
            <person name="Culley D."/>
            <person name="Crous P.W."/>
            <person name="Fauchery L."/>
            <person name="Girlanda M."/>
            <person name="Hayes R.D."/>
            <person name="Keri Z."/>
            <person name="LaButti K."/>
            <person name="Lipzen A."/>
            <person name="Lombard V."/>
            <person name="Magnuson J."/>
            <person name="Maillard F."/>
            <person name="Murat C."/>
            <person name="Nolan M."/>
            <person name="Ohm R.A."/>
            <person name="Pangilinan J."/>
            <person name="Pereira M.F."/>
            <person name="Perotto S."/>
            <person name="Peter M."/>
            <person name="Pfister S."/>
            <person name="Riley R."/>
            <person name="Sitrit Y."/>
            <person name="Stielow J.B."/>
            <person name="Szollosi G."/>
            <person name="Zifcakova L."/>
            <person name="Stursova M."/>
            <person name="Spatafora J.W."/>
            <person name="Tedersoo L."/>
            <person name="Vaario L.M."/>
            <person name="Yamada A."/>
            <person name="Yan M."/>
            <person name="Wang P."/>
            <person name="Xu J."/>
            <person name="Bruns T."/>
            <person name="Baldrian P."/>
            <person name="Vilgalys R."/>
            <person name="Dunand C."/>
            <person name="Henrissat B."/>
            <person name="Grigoriev I.V."/>
            <person name="Hibbett D."/>
            <person name="Nagy L.G."/>
            <person name="Martin F.M."/>
        </authorList>
    </citation>
    <scope>NUCLEOTIDE SEQUENCE</scope>
    <source>
        <strain evidence="4">UH-Tt-Lm1</strain>
    </source>
</reference>
<dbReference type="AlphaFoldDB" id="A0A9P6HMS2"/>
<keyword evidence="2" id="KW-0032">Aminotransferase</keyword>
<accession>A0A9P6HMS2</accession>
<dbReference type="GO" id="GO:0005739">
    <property type="term" value="C:mitochondrion"/>
    <property type="evidence" value="ECO:0007669"/>
    <property type="project" value="UniProtKB-SubCell"/>
</dbReference>
<evidence type="ECO:0000256" key="2">
    <source>
        <dbReference type="ARBA" id="ARBA00022576"/>
    </source>
</evidence>
<keyword evidence="3" id="KW-0808">Transferase</keyword>
<proteinExistence type="inferred from homology"/>
<dbReference type="Gene3D" id="3.40.640.10">
    <property type="entry name" value="Type I PLP-dependent aspartate aminotransferase-like (Major domain)"/>
    <property type="match status" value="1"/>
</dbReference>
<dbReference type="PANTHER" id="PTHR42684">
    <property type="entry name" value="ADENOSYLMETHIONINE-8-AMINO-7-OXONONANOATE AMINOTRANSFERASE"/>
    <property type="match status" value="1"/>
</dbReference>
<evidence type="ECO:0000313" key="5">
    <source>
        <dbReference type="Proteomes" id="UP000736335"/>
    </source>
</evidence>
<evidence type="ECO:0000256" key="3">
    <source>
        <dbReference type="ARBA" id="ARBA00022679"/>
    </source>
</evidence>
<evidence type="ECO:0000313" key="4">
    <source>
        <dbReference type="EMBL" id="KAF9790918.1"/>
    </source>
</evidence>
<gene>
    <name evidence="4" type="ORF">BJ322DRAFT_1170636</name>
</gene>
<dbReference type="EMBL" id="WIUZ02000002">
    <property type="protein sequence ID" value="KAF9790918.1"/>
    <property type="molecule type" value="Genomic_DNA"/>
</dbReference>
<dbReference type="SUPFAM" id="SSF52540">
    <property type="entry name" value="P-loop containing nucleoside triphosphate hydrolases"/>
    <property type="match status" value="1"/>
</dbReference>
<organism evidence="4 5">
    <name type="scientific">Thelephora terrestris</name>
    <dbReference type="NCBI Taxonomy" id="56493"/>
    <lineage>
        <taxon>Eukaryota</taxon>
        <taxon>Fungi</taxon>
        <taxon>Dikarya</taxon>
        <taxon>Basidiomycota</taxon>
        <taxon>Agaricomycotina</taxon>
        <taxon>Agaricomycetes</taxon>
        <taxon>Thelephorales</taxon>
        <taxon>Thelephoraceae</taxon>
        <taxon>Thelephora</taxon>
    </lineage>
</organism>
<sequence>MALLYRHLRVHQIFGANTDVGKTIFATALVRASAHGDHNVLYLKPVSTGDIRDADDLHVRRFSGRFSGRVEADCLFRYDEPVSPHLAALRHGGANQVSDGTLVNAITSRLGSYVQATSGAGHVYVETAGGVHSPTLSGSTQLDAYRPLFFPTILIGDSKLGGISSTISAYESLLLRGYTVDALLLFREDYYQNWEYLTSYFAEKGVPVTAIPPPPARISSSEKDITNLESYYKKVSQSDSSGLSKVIAQLTERHQSRVKELNSMPARTHSQIWWPFVQHSLTHPNSKSIAVIDSAHKDYFSVYSDNNPHISLDTDSLLGYQFDGSASWWTQTLGHSNPTLTLAAARAAGRYGHTIFPQSIHLPALKLAETLLAGPGKDWASRVFYTDNGSTGMEVALKMALRAYTKRYPSERDTGRDRGKKLGVLGLKGSYHGDTIGVMNACDAGDGVYTCEWHESKGFWFDPPSLTIQDGRIVITLPRSLRQFASNGGAHGEDFVWIGARGSLNAVYDVEKRLGTTLARVYREFIERSLDNIKTEIAALVLEPLVMGAGGMIFVDPLFQRVLVDVVRSRSPPVKQSSEGGWSGIPVIFDEVFVGTYRMGHQTTSTILGVHPDIAVYAKMLSGGLVPLATTLAREEIFEAFVGERKDQALLHGHSYTAYPVACEVANETMKQIRKLTETEGWNDARRKWIGESTVEDVNDGATRVWSFWDPEFVDKISKLSSVKEVMTLGCVLAIKIDDGGKGYRSTAAQRILDPIKNTDASSNSPHPFGIHFRTLGDIAYFITSLNTEGQVIKKVEDRILEVLGGSDRT</sequence>
<protein>
    <submittedName>
        <fullName evidence="4">Onanonoxo-7-onima-8-eninoihtemlysoneda</fullName>
    </submittedName>
</protein>
<dbReference type="Pfam" id="PF13500">
    <property type="entry name" value="AAA_26"/>
    <property type="match status" value="1"/>
</dbReference>
<dbReference type="InterPro" id="IPR015424">
    <property type="entry name" value="PyrdxlP-dep_Trfase"/>
</dbReference>
<keyword evidence="5" id="KW-1185">Reference proteome</keyword>
<dbReference type="Gene3D" id="3.40.50.300">
    <property type="entry name" value="P-loop containing nucleotide triphosphate hydrolases"/>
    <property type="match status" value="1"/>
</dbReference>
<dbReference type="HAMAP" id="MF_00336">
    <property type="entry name" value="BioD"/>
    <property type="match status" value="1"/>
</dbReference>
<dbReference type="InterPro" id="IPR004472">
    <property type="entry name" value="DTB_synth_BioD"/>
</dbReference>
<dbReference type="Pfam" id="PF00202">
    <property type="entry name" value="Aminotran_3"/>
    <property type="match status" value="2"/>
</dbReference>
<dbReference type="GO" id="GO:0005524">
    <property type="term" value="F:ATP binding"/>
    <property type="evidence" value="ECO:0007669"/>
    <property type="project" value="InterPro"/>
</dbReference>
<evidence type="ECO:0000256" key="1">
    <source>
        <dbReference type="ARBA" id="ARBA00004173"/>
    </source>
</evidence>
<dbReference type="GO" id="GO:0009102">
    <property type="term" value="P:biotin biosynthetic process"/>
    <property type="evidence" value="ECO:0007669"/>
    <property type="project" value="InterPro"/>
</dbReference>
<dbReference type="GO" id="GO:0004015">
    <property type="term" value="F:adenosylmethionine-8-amino-7-oxononanoate transaminase activity"/>
    <property type="evidence" value="ECO:0007669"/>
    <property type="project" value="TreeGrafter"/>
</dbReference>